<evidence type="ECO:0000259" key="2">
    <source>
        <dbReference type="Pfam" id="PF12804"/>
    </source>
</evidence>
<organism evidence="3 4">
    <name type="scientific">Ruegeria arenilitoris</name>
    <dbReference type="NCBI Taxonomy" id="1173585"/>
    <lineage>
        <taxon>Bacteria</taxon>
        <taxon>Pseudomonadati</taxon>
        <taxon>Pseudomonadota</taxon>
        <taxon>Alphaproteobacteria</taxon>
        <taxon>Rhodobacterales</taxon>
        <taxon>Roseobacteraceae</taxon>
        <taxon>Ruegeria</taxon>
    </lineage>
</organism>
<feature type="domain" description="MobA-like NTP transferase" evidence="2">
    <location>
        <begin position="6"/>
        <end position="169"/>
    </location>
</feature>
<sequence length="199" mass="21277">MEDIPVILLAAGSSRRMGGVDKLMQIVDGQPLIRRSAEIAGAVGPVIVALPPAPHPRYAALRGMDLDVVFVPDADEGMNASLRRAVAQVPVSARAAMILLADLPELTSDDLRAVLRSVTEHPDKLIWRGASSDGVPGHPVIFDRSLLADLAHLTGDGGAQAIVRAHLDQVHLQPLPGQNAILDLDTPQAWAEWRKNQKS</sequence>
<evidence type="ECO:0000313" key="4">
    <source>
        <dbReference type="Proteomes" id="UP000202485"/>
    </source>
</evidence>
<dbReference type="Proteomes" id="UP000202485">
    <property type="component" value="Unassembled WGS sequence"/>
</dbReference>
<dbReference type="CDD" id="cd04182">
    <property type="entry name" value="GT_2_like_f"/>
    <property type="match status" value="1"/>
</dbReference>
<protein>
    <submittedName>
        <fullName evidence="3">Molybdopterin-guanine dinucleotide biosynthesis protein A</fullName>
    </submittedName>
</protein>
<dbReference type="OrthoDB" id="9779263at2"/>
<proteinExistence type="predicted"/>
<dbReference type="AlphaFoldDB" id="A0A238JUM4"/>
<gene>
    <name evidence="3" type="ORF">RUA8715_00259</name>
</gene>
<evidence type="ECO:0000256" key="1">
    <source>
        <dbReference type="ARBA" id="ARBA00022842"/>
    </source>
</evidence>
<keyword evidence="1" id="KW-0460">Magnesium</keyword>
<dbReference type="Pfam" id="PF12804">
    <property type="entry name" value="NTP_transf_3"/>
    <property type="match status" value="1"/>
</dbReference>
<dbReference type="EMBL" id="FXYG01000001">
    <property type="protein sequence ID" value="SMX33897.1"/>
    <property type="molecule type" value="Genomic_DNA"/>
</dbReference>
<evidence type="ECO:0000313" key="3">
    <source>
        <dbReference type="EMBL" id="SMX33897.1"/>
    </source>
</evidence>
<accession>A0A238JUM4</accession>
<dbReference type="PANTHER" id="PTHR43777">
    <property type="entry name" value="MOLYBDENUM COFACTOR CYTIDYLYLTRANSFERASE"/>
    <property type="match status" value="1"/>
</dbReference>
<name>A0A238JUM4_9RHOB</name>
<dbReference type="SUPFAM" id="SSF53448">
    <property type="entry name" value="Nucleotide-diphospho-sugar transferases"/>
    <property type="match status" value="1"/>
</dbReference>
<dbReference type="RefSeq" id="WP_093962936.1">
    <property type="nucleotide sequence ID" value="NZ_JBHTJJ010000001.1"/>
</dbReference>
<dbReference type="PANTHER" id="PTHR43777:SF1">
    <property type="entry name" value="MOLYBDENUM COFACTOR CYTIDYLYLTRANSFERASE"/>
    <property type="match status" value="1"/>
</dbReference>
<dbReference type="InterPro" id="IPR029044">
    <property type="entry name" value="Nucleotide-diphossugar_trans"/>
</dbReference>
<reference evidence="4" key="1">
    <citation type="submission" date="2017-05" db="EMBL/GenBank/DDBJ databases">
        <authorList>
            <person name="Rodrigo-Torres L."/>
            <person name="Arahal R. D."/>
            <person name="Lucena T."/>
        </authorList>
    </citation>
    <scope>NUCLEOTIDE SEQUENCE [LARGE SCALE GENOMIC DNA]</scope>
    <source>
        <strain evidence="4">CECT 8715</strain>
    </source>
</reference>
<dbReference type="Gene3D" id="3.90.550.10">
    <property type="entry name" value="Spore Coat Polysaccharide Biosynthesis Protein SpsA, Chain A"/>
    <property type="match status" value="1"/>
</dbReference>
<dbReference type="InterPro" id="IPR025877">
    <property type="entry name" value="MobA-like_NTP_Trfase"/>
</dbReference>
<dbReference type="GO" id="GO:0016779">
    <property type="term" value="F:nucleotidyltransferase activity"/>
    <property type="evidence" value="ECO:0007669"/>
    <property type="project" value="UniProtKB-ARBA"/>
</dbReference>
<keyword evidence="4" id="KW-1185">Reference proteome</keyword>